<dbReference type="NCBIfam" id="TIGR01195">
    <property type="entry name" value="oadG_fam"/>
    <property type="match status" value="1"/>
</dbReference>
<dbReference type="Proteomes" id="UP001248581">
    <property type="component" value="Chromosome"/>
</dbReference>
<keyword evidence="6 16" id="KW-0813">Transport</keyword>
<evidence type="ECO:0000256" key="6">
    <source>
        <dbReference type="ARBA" id="ARBA00022448"/>
    </source>
</evidence>
<comment type="function">
    <text evidence="2 16 17">Catalyzes the decarboxylation of oxaloacetate coupled to Na(+) translocation.</text>
</comment>
<comment type="cofactor">
    <cofactor evidence="1 16 17">
        <name>Na(+)</name>
        <dbReference type="ChEBI" id="CHEBI:29101"/>
    </cofactor>
</comment>
<keyword evidence="13 16" id="KW-0472">Membrane</keyword>
<proteinExistence type="inferred from homology"/>
<evidence type="ECO:0000256" key="4">
    <source>
        <dbReference type="ARBA" id="ARBA00005844"/>
    </source>
</evidence>
<evidence type="ECO:0000256" key="5">
    <source>
        <dbReference type="ARBA" id="ARBA00011869"/>
    </source>
</evidence>
<keyword evidence="7 16" id="KW-1003">Cell membrane</keyword>
<evidence type="ECO:0000256" key="16">
    <source>
        <dbReference type="HAMAP-Rule" id="MF_00404"/>
    </source>
</evidence>
<reference evidence="19" key="1">
    <citation type="submission" date="2023-09" db="EMBL/GenBank/DDBJ databases">
        <authorList>
            <person name="Li S."/>
            <person name="Li X."/>
            <person name="Zhang C."/>
            <person name="Zhao Z."/>
        </authorList>
    </citation>
    <scope>NUCLEOTIDE SEQUENCE [LARGE SCALE GENOMIC DNA]</scope>
    <source>
        <strain evidence="19">SQ345</strain>
    </source>
</reference>
<evidence type="ECO:0000256" key="13">
    <source>
        <dbReference type="ARBA" id="ARBA00023136"/>
    </source>
</evidence>
<evidence type="ECO:0000256" key="1">
    <source>
        <dbReference type="ARBA" id="ARBA00001959"/>
    </source>
</evidence>
<gene>
    <name evidence="16" type="primary">oadG</name>
    <name evidence="18" type="ORF">RI845_13940</name>
</gene>
<name>A0ABY9TFW6_9GAMM</name>
<dbReference type="EC" id="7.2.4.2" evidence="16"/>
<keyword evidence="9 16" id="KW-1278">Translocase</keyword>
<keyword evidence="14 16" id="KW-0739">Sodium transport</keyword>
<evidence type="ECO:0000256" key="15">
    <source>
        <dbReference type="ARBA" id="ARBA00048176"/>
    </source>
</evidence>
<evidence type="ECO:0000256" key="12">
    <source>
        <dbReference type="ARBA" id="ARBA00023065"/>
    </source>
</evidence>
<feature type="transmembrane region" description="Helical" evidence="16 17">
    <location>
        <begin position="12"/>
        <end position="37"/>
    </location>
</feature>
<comment type="subunit">
    <text evidence="5 16">Heterotrimer of an alpha, a beta and a gamma subunit.</text>
</comment>
<dbReference type="RefSeq" id="WP_348386774.1">
    <property type="nucleotide sequence ID" value="NZ_CP134146.1"/>
</dbReference>
<evidence type="ECO:0000256" key="7">
    <source>
        <dbReference type="ARBA" id="ARBA00022475"/>
    </source>
</evidence>
<keyword evidence="10 16" id="KW-1133">Transmembrane helix</keyword>
<dbReference type="InterPro" id="IPR005899">
    <property type="entry name" value="Na_pump_deCOase"/>
</dbReference>
<keyword evidence="12 16" id="KW-0406">Ion transport</keyword>
<keyword evidence="11 16" id="KW-0915">Sodium</keyword>
<evidence type="ECO:0000313" key="18">
    <source>
        <dbReference type="EMBL" id="WNC67615.1"/>
    </source>
</evidence>
<sequence length="85" mass="8929">MENLSETFVEAGVLMLVGMGFVFAFLGLLIIAITLLAKFASQFPETAPATNKISTGQAANNQIPAGVVAAITTAVAQYRKNNVKN</sequence>
<dbReference type="HAMAP" id="MF_00404">
    <property type="entry name" value="OadG"/>
    <property type="match status" value="1"/>
</dbReference>
<evidence type="ECO:0000256" key="17">
    <source>
        <dbReference type="RuleBase" id="RU004278"/>
    </source>
</evidence>
<evidence type="ECO:0000256" key="11">
    <source>
        <dbReference type="ARBA" id="ARBA00023053"/>
    </source>
</evidence>
<keyword evidence="19" id="KW-1185">Reference proteome</keyword>
<evidence type="ECO:0000256" key="14">
    <source>
        <dbReference type="ARBA" id="ARBA00023201"/>
    </source>
</evidence>
<dbReference type="EMBL" id="CP134146">
    <property type="protein sequence ID" value="WNC67615.1"/>
    <property type="molecule type" value="Genomic_DNA"/>
</dbReference>
<comment type="catalytic activity">
    <reaction evidence="15 16 17">
        <text>oxaloacetate + 2 Na(+)(in) + H(+) = pyruvate + 2 Na(+)(out) + CO2</text>
        <dbReference type="Rhea" id="RHEA:57724"/>
        <dbReference type="ChEBI" id="CHEBI:15361"/>
        <dbReference type="ChEBI" id="CHEBI:15378"/>
        <dbReference type="ChEBI" id="CHEBI:16452"/>
        <dbReference type="ChEBI" id="CHEBI:16526"/>
        <dbReference type="ChEBI" id="CHEBI:29101"/>
        <dbReference type="EC" id="7.2.4.2"/>
    </reaction>
</comment>
<evidence type="ECO:0000256" key="3">
    <source>
        <dbReference type="ARBA" id="ARBA00004162"/>
    </source>
</evidence>
<comment type="subcellular location">
    <subcellularLocation>
        <location evidence="3 16 17">Cell membrane</location>
        <topology evidence="3 16 17">Single-pass membrane protein</topology>
    </subcellularLocation>
</comment>
<dbReference type="InterPro" id="IPR023424">
    <property type="entry name" value="OadG"/>
</dbReference>
<evidence type="ECO:0000313" key="19">
    <source>
        <dbReference type="Proteomes" id="UP001248581"/>
    </source>
</evidence>
<organism evidence="18 19">
    <name type="scientific">Thalassotalea nanhaiensis</name>
    <dbReference type="NCBI Taxonomy" id="3065648"/>
    <lineage>
        <taxon>Bacteria</taxon>
        <taxon>Pseudomonadati</taxon>
        <taxon>Pseudomonadota</taxon>
        <taxon>Gammaproteobacteria</taxon>
        <taxon>Alteromonadales</taxon>
        <taxon>Colwelliaceae</taxon>
        <taxon>Thalassotalea</taxon>
    </lineage>
</organism>
<evidence type="ECO:0000256" key="9">
    <source>
        <dbReference type="ARBA" id="ARBA00022967"/>
    </source>
</evidence>
<keyword evidence="8 16" id="KW-0812">Transmembrane</keyword>
<protein>
    <recommendedName>
        <fullName evidence="16">Probable oxaloacetate decarboxylase gamma chain</fullName>
        <ecNumber evidence="16">7.2.4.2</ecNumber>
    </recommendedName>
</protein>
<evidence type="ECO:0000256" key="2">
    <source>
        <dbReference type="ARBA" id="ARBA00003002"/>
    </source>
</evidence>
<evidence type="ECO:0000256" key="10">
    <source>
        <dbReference type="ARBA" id="ARBA00022989"/>
    </source>
</evidence>
<comment type="similarity">
    <text evidence="4 16 17">Belongs to the OadG family.</text>
</comment>
<evidence type="ECO:0000256" key="8">
    <source>
        <dbReference type="ARBA" id="ARBA00022692"/>
    </source>
</evidence>
<dbReference type="Pfam" id="PF04277">
    <property type="entry name" value="OAD_gamma"/>
    <property type="match status" value="1"/>
</dbReference>
<accession>A0ABY9TFW6</accession>